<dbReference type="InterPro" id="IPR019999">
    <property type="entry name" value="Anth_synth_I-like"/>
</dbReference>
<keyword evidence="6" id="KW-1185">Reference proteome</keyword>
<dbReference type="GO" id="GO:0009396">
    <property type="term" value="P:folic acid-containing compound biosynthetic process"/>
    <property type="evidence" value="ECO:0007669"/>
    <property type="project" value="InterPro"/>
</dbReference>
<dbReference type="InterPro" id="IPR005802">
    <property type="entry name" value="ADC_synth_comp_1"/>
</dbReference>
<evidence type="ECO:0000259" key="3">
    <source>
        <dbReference type="Pfam" id="PF00425"/>
    </source>
</evidence>
<proteinExistence type="predicted"/>
<dbReference type="RefSeq" id="WP_084409561.1">
    <property type="nucleotide sequence ID" value="NZ_FWXR01000005.1"/>
</dbReference>
<organism evidence="5 6">
    <name type="scientific">Fulvimarina manganoxydans</name>
    <dbReference type="NCBI Taxonomy" id="937218"/>
    <lineage>
        <taxon>Bacteria</taxon>
        <taxon>Pseudomonadati</taxon>
        <taxon>Pseudomonadota</taxon>
        <taxon>Alphaproteobacteria</taxon>
        <taxon>Hyphomicrobiales</taxon>
        <taxon>Aurantimonadaceae</taxon>
        <taxon>Fulvimarina</taxon>
    </lineage>
</organism>
<sequence length="459" mass="49699">MITTEIDWLDPFEAARRLKPLGRLAFLDSAMAHAELGRYSFLAVDPFATFCVDAKGAQLSGERLAGHPIEALRDVLARFRIEAIEGLPPFQGGAIGYIAYEFAHHLEALAAPPDLDPARPSLVFDLHDVVVAFDHQTKTARLISSGLPERNAPAKDRARDRADRVLEALKAQAPAVAPLTGGLDWRSNFFAKDYEAAIEKTRDYILAGDIFQANIAQTFTSTLPIGFDPFSLYGQLRRTNAAPFAAFLDFGDTVVASSSPERFLKLSADGAVETRPIKGTIRRSGEAEEDAQLAAELLASDKDRAENVMIVDLMRNDLARVCDPHSVDVPVLCGLETYAAVHHLVSVVTGQLRPGLGIADLLAATFPGGSITGAPKIRAMDIITEIEKTRRGPYCGAIGYIGFDGAADLNIAIRTVTFEDGRARLAAGGGITVLSDPKAEYEETFTKAERVFKAFEAER</sequence>
<evidence type="ECO:0000256" key="2">
    <source>
        <dbReference type="ARBA" id="ARBA00022679"/>
    </source>
</evidence>
<evidence type="ECO:0000259" key="4">
    <source>
        <dbReference type="Pfam" id="PF04715"/>
    </source>
</evidence>
<dbReference type="Proteomes" id="UP000192656">
    <property type="component" value="Unassembled WGS sequence"/>
</dbReference>
<dbReference type="EC" id="2.6.1.85" evidence="1"/>
<dbReference type="EMBL" id="FWXR01000005">
    <property type="protein sequence ID" value="SMC65048.1"/>
    <property type="molecule type" value="Genomic_DNA"/>
</dbReference>
<dbReference type="GO" id="GO:0000162">
    <property type="term" value="P:L-tryptophan biosynthetic process"/>
    <property type="evidence" value="ECO:0007669"/>
    <property type="project" value="TreeGrafter"/>
</dbReference>
<dbReference type="InterPro" id="IPR015890">
    <property type="entry name" value="Chorismate_C"/>
</dbReference>
<dbReference type="InterPro" id="IPR006805">
    <property type="entry name" value="Anth_synth_I_N"/>
</dbReference>
<dbReference type="NCBIfam" id="TIGR00553">
    <property type="entry name" value="pabB"/>
    <property type="match status" value="1"/>
</dbReference>
<dbReference type="PRINTS" id="PR00095">
    <property type="entry name" value="ANTSNTHASEI"/>
</dbReference>
<dbReference type="PANTHER" id="PTHR11236:SF50">
    <property type="entry name" value="AMINODEOXYCHORISMATE SYNTHASE COMPONENT 1"/>
    <property type="match status" value="1"/>
</dbReference>
<evidence type="ECO:0000313" key="6">
    <source>
        <dbReference type="Proteomes" id="UP000192656"/>
    </source>
</evidence>
<dbReference type="Gene3D" id="3.60.120.10">
    <property type="entry name" value="Anthranilate synthase"/>
    <property type="match status" value="1"/>
</dbReference>
<protein>
    <recommendedName>
        <fullName evidence="1">aminodeoxychorismate synthase</fullName>
        <ecNumber evidence="1">2.6.1.85</ecNumber>
    </recommendedName>
</protein>
<dbReference type="SUPFAM" id="SSF56322">
    <property type="entry name" value="ADC synthase"/>
    <property type="match status" value="1"/>
</dbReference>
<dbReference type="GO" id="GO:0046820">
    <property type="term" value="F:4-amino-4-deoxychorismate synthase activity"/>
    <property type="evidence" value="ECO:0007669"/>
    <property type="project" value="UniProtKB-EC"/>
</dbReference>
<accession>A0A1W2AXZ7</accession>
<reference evidence="5 6" key="1">
    <citation type="submission" date="2017-04" db="EMBL/GenBank/DDBJ databases">
        <authorList>
            <person name="Afonso C.L."/>
            <person name="Miller P.J."/>
            <person name="Scott M.A."/>
            <person name="Spackman E."/>
            <person name="Goraichik I."/>
            <person name="Dimitrov K.M."/>
            <person name="Suarez D.L."/>
            <person name="Swayne D.E."/>
        </authorList>
    </citation>
    <scope>NUCLEOTIDE SEQUENCE [LARGE SCALE GENOMIC DNA]</scope>
    <source>
        <strain evidence="5 6">CGMCC 1.10972</strain>
    </source>
</reference>
<evidence type="ECO:0000313" key="5">
    <source>
        <dbReference type="EMBL" id="SMC65048.1"/>
    </source>
</evidence>
<dbReference type="OrthoDB" id="9803598at2"/>
<feature type="domain" description="Anthranilate synthase component I N-terminal" evidence="4">
    <location>
        <begin position="7"/>
        <end position="140"/>
    </location>
</feature>
<dbReference type="AlphaFoldDB" id="A0A1W2AXZ7"/>
<feature type="domain" description="Chorismate-utilising enzyme C-terminal" evidence="3">
    <location>
        <begin position="192"/>
        <end position="447"/>
    </location>
</feature>
<dbReference type="Pfam" id="PF04715">
    <property type="entry name" value="Anth_synt_I_N"/>
    <property type="match status" value="1"/>
</dbReference>
<name>A0A1W2AXZ7_9HYPH</name>
<keyword evidence="2" id="KW-0808">Transferase</keyword>
<dbReference type="STRING" id="937218.SAMN06297251_105136"/>
<dbReference type="InterPro" id="IPR005801">
    <property type="entry name" value="ADC_synthase"/>
</dbReference>
<gene>
    <name evidence="5" type="ORF">SAMN06297251_105136</name>
</gene>
<dbReference type="Pfam" id="PF00425">
    <property type="entry name" value="Chorismate_bind"/>
    <property type="match status" value="1"/>
</dbReference>
<evidence type="ECO:0000256" key="1">
    <source>
        <dbReference type="ARBA" id="ARBA00013139"/>
    </source>
</evidence>
<dbReference type="PANTHER" id="PTHR11236">
    <property type="entry name" value="AMINOBENZOATE/ANTHRANILATE SYNTHASE"/>
    <property type="match status" value="1"/>
</dbReference>